<feature type="chain" id="PRO_5026258511" evidence="1">
    <location>
        <begin position="24"/>
        <end position="246"/>
    </location>
</feature>
<feature type="domain" description="Outer membrane protein beta-barrel" evidence="2">
    <location>
        <begin position="32"/>
        <end position="219"/>
    </location>
</feature>
<evidence type="ECO:0000259" key="2">
    <source>
        <dbReference type="Pfam" id="PF13568"/>
    </source>
</evidence>
<dbReference type="RefSeq" id="WP_164679908.1">
    <property type="nucleotide sequence ID" value="NZ_CP049057.1"/>
</dbReference>
<accession>A0A6G6GMT9</accession>
<keyword evidence="4" id="KW-1185">Reference proteome</keyword>
<keyword evidence="1" id="KW-0732">Signal</keyword>
<evidence type="ECO:0000256" key="1">
    <source>
        <dbReference type="SAM" id="SignalP"/>
    </source>
</evidence>
<organism evidence="3 4">
    <name type="scientific">Rasiella rasia</name>
    <dbReference type="NCBI Taxonomy" id="2744027"/>
    <lineage>
        <taxon>Bacteria</taxon>
        <taxon>Pseudomonadati</taxon>
        <taxon>Bacteroidota</taxon>
        <taxon>Flavobacteriia</taxon>
        <taxon>Flavobacteriales</taxon>
        <taxon>Flavobacteriaceae</taxon>
        <taxon>Rasiella</taxon>
    </lineage>
</organism>
<reference evidence="3 4" key="1">
    <citation type="submission" date="2020-02" db="EMBL/GenBank/DDBJ databases">
        <title>Complete genome sequence of Flavobacteriaceae bacterium.</title>
        <authorList>
            <person name="Kim S.-J."/>
            <person name="Kim Y.-S."/>
            <person name="Kim K.-H."/>
        </authorList>
    </citation>
    <scope>NUCLEOTIDE SEQUENCE [LARGE SCALE GENOMIC DNA]</scope>
    <source>
        <strain evidence="3 4">RR4-40</strain>
    </source>
</reference>
<proteinExistence type="predicted"/>
<evidence type="ECO:0000313" key="4">
    <source>
        <dbReference type="Proteomes" id="UP000505306"/>
    </source>
</evidence>
<sequence length="246" mass="27277">MVVKDLKYLVGICLVLFFSSVYSQESNSDEPQTEERNSWNFGVQGGFSLNNLYYNTFGKEKKKEAVGNLIGVNVRKNIVGNFDIISSLSFMYYQVDFNTTGTTCCSQDNSVFLSGGELTTESRNFQLSILGSYRIIKDNVSIQAGPTINYSSGFDFPRSSIGPSFLDGTFNSSGGNDFIQLDLENLSPLNLLFQVGATVGFDKLKITVQYQNGLTDVFRNVDVSERPEIAIKGSTSAVLLMTVWYF</sequence>
<dbReference type="Proteomes" id="UP000505306">
    <property type="component" value="Chromosome"/>
</dbReference>
<dbReference type="InterPro" id="IPR025665">
    <property type="entry name" value="Beta-barrel_OMP_2"/>
</dbReference>
<feature type="signal peptide" evidence="1">
    <location>
        <begin position="1"/>
        <end position="23"/>
    </location>
</feature>
<dbReference type="Pfam" id="PF13568">
    <property type="entry name" value="OMP_b-brl_2"/>
    <property type="match status" value="1"/>
</dbReference>
<dbReference type="KEGG" id="mgel:G5B37_10060"/>
<evidence type="ECO:0000313" key="3">
    <source>
        <dbReference type="EMBL" id="QIE59896.1"/>
    </source>
</evidence>
<dbReference type="AlphaFoldDB" id="A0A6G6GMT9"/>
<name>A0A6G6GMT9_9FLAO</name>
<dbReference type="EMBL" id="CP049057">
    <property type="protein sequence ID" value="QIE59896.1"/>
    <property type="molecule type" value="Genomic_DNA"/>
</dbReference>
<gene>
    <name evidence="3" type="ORF">G5B37_10060</name>
</gene>
<protein>
    <submittedName>
        <fullName evidence="3">PorT family protein</fullName>
    </submittedName>
</protein>